<dbReference type="InterPro" id="IPR029058">
    <property type="entry name" value="AB_hydrolase_fold"/>
</dbReference>
<dbReference type="SUPFAM" id="SSF53474">
    <property type="entry name" value="alpha/beta-Hydrolases"/>
    <property type="match status" value="1"/>
</dbReference>
<dbReference type="EMBL" id="CP084931">
    <property type="protein sequence ID" value="USI74648.1"/>
    <property type="molecule type" value="Genomic_DNA"/>
</dbReference>
<proteinExistence type="predicted"/>
<dbReference type="Pfam" id="PF01738">
    <property type="entry name" value="DLH"/>
    <property type="match status" value="1"/>
</dbReference>
<dbReference type="InterPro" id="IPR002925">
    <property type="entry name" value="Dienelactn_hydro"/>
</dbReference>
<dbReference type="GO" id="GO:0016787">
    <property type="term" value="F:hydrolase activity"/>
    <property type="evidence" value="ECO:0007669"/>
    <property type="project" value="UniProtKB-KW"/>
</dbReference>
<evidence type="ECO:0000259" key="1">
    <source>
        <dbReference type="Pfam" id="PF01738"/>
    </source>
</evidence>
<evidence type="ECO:0000313" key="2">
    <source>
        <dbReference type="EMBL" id="USI74648.1"/>
    </source>
</evidence>
<dbReference type="RefSeq" id="WP_252168458.1">
    <property type="nucleotide sequence ID" value="NZ_CP084931.1"/>
</dbReference>
<dbReference type="Proteomes" id="UP001056937">
    <property type="component" value="Chromosome 2"/>
</dbReference>
<dbReference type="PANTHER" id="PTHR46623">
    <property type="entry name" value="CARBOXYMETHYLENEBUTENOLIDASE-RELATED"/>
    <property type="match status" value="1"/>
</dbReference>
<organism evidence="2 3">
    <name type="scientific">Sphingomonas morindae</name>
    <dbReference type="NCBI Taxonomy" id="1541170"/>
    <lineage>
        <taxon>Bacteria</taxon>
        <taxon>Pseudomonadati</taxon>
        <taxon>Pseudomonadota</taxon>
        <taxon>Alphaproteobacteria</taxon>
        <taxon>Sphingomonadales</taxon>
        <taxon>Sphingomonadaceae</taxon>
        <taxon>Sphingomonas</taxon>
    </lineage>
</organism>
<keyword evidence="3" id="KW-1185">Reference proteome</keyword>
<name>A0ABY4XCL7_9SPHN</name>
<accession>A0ABY4XCL7</accession>
<keyword evidence="2" id="KW-0378">Hydrolase</keyword>
<evidence type="ECO:0000313" key="3">
    <source>
        <dbReference type="Proteomes" id="UP001056937"/>
    </source>
</evidence>
<dbReference type="PANTHER" id="PTHR46623:SF10">
    <property type="entry name" value="CARBOXYMETHYLENEBUTENOLIDASE HOMOLOG"/>
    <property type="match status" value="1"/>
</dbReference>
<reference evidence="2" key="1">
    <citation type="journal article" date="2022" name="Toxins">
        <title>Genomic Analysis of Sphingopyxis sp. USTB-05 for Biodegrading Cyanobacterial Hepatotoxins.</title>
        <authorList>
            <person name="Liu C."/>
            <person name="Xu Q."/>
            <person name="Zhao Z."/>
            <person name="Zhang H."/>
            <person name="Liu X."/>
            <person name="Yin C."/>
            <person name="Liu Y."/>
            <person name="Yan H."/>
        </authorList>
    </citation>
    <scope>NUCLEOTIDE SEQUENCE</scope>
    <source>
        <strain evidence="2">NBD5</strain>
    </source>
</reference>
<protein>
    <submittedName>
        <fullName evidence="2">Dienelactone hydrolase family protein</fullName>
    </submittedName>
</protein>
<dbReference type="Gene3D" id="3.40.50.1820">
    <property type="entry name" value="alpha/beta hydrolase"/>
    <property type="match status" value="1"/>
</dbReference>
<dbReference type="InterPro" id="IPR051049">
    <property type="entry name" value="Dienelactone_hydrolase-like"/>
</dbReference>
<feature type="domain" description="Dienelactone hydrolase" evidence="1">
    <location>
        <begin position="28"/>
        <end position="243"/>
    </location>
</feature>
<gene>
    <name evidence="2" type="ORF">LHA26_18015</name>
</gene>
<sequence length="252" mass="26965">MTHARLHVRTDDGDCPCQLFAPAIGEGPWPAVIVYMDAGGIRPAIEQMSRRLADAGYVVLLPDLFYRYGPYGPFVPKQVFAGDFRAVLGPLVATTDNLKAAEDSGALLAMLDARGDVVGRRVGALGFCMGGGMAIAAAGRWPDRFAAVASFHGGRLATDAPTSPHLFAPMLEAELYVAAAEDDASYPPDMAERFEAALDAAGVRYRAETYPAAHGWMKPDFPVYDHAQAERGWRAMLDLFGRTLKGSADAAS</sequence>